<sequence length="192" mass="21396">MTFVDVMPETKFAAEIGWLAERGIARGWDLPDGSKEFRPVTPVARDAMAAFLYRLADEPDFDAPEVSPFTDVSTDNQFYKEIAWLHAERISTGWDNGDGTYSFRPLEPIARDAMAAFLFRLADPQDVQAPATSSFTDVAPGQDFFTEISWLASTGIATGWVGNDGTSIYRPLEHVNRDAMAAFMQRWATREG</sequence>
<reference evidence="2" key="1">
    <citation type="journal article" date="2014" name="Int. J. Syst. Evol. Microbiol.">
        <title>Complete genome sequence of Corynebacterium casei LMG S-19264T (=DSM 44701T), isolated from a smear-ripened cheese.</title>
        <authorList>
            <consortium name="US DOE Joint Genome Institute (JGI-PGF)"/>
            <person name="Walter F."/>
            <person name="Albersmeier A."/>
            <person name="Kalinowski J."/>
            <person name="Ruckert C."/>
        </authorList>
    </citation>
    <scope>NUCLEOTIDE SEQUENCE</scope>
    <source>
        <strain evidence="2">NBRC 112290</strain>
    </source>
</reference>
<name>A0AA38CTG7_9MICO</name>
<feature type="domain" description="SLH" evidence="1">
    <location>
        <begin position="133"/>
        <end position="192"/>
    </location>
</feature>
<protein>
    <recommendedName>
        <fullName evidence="1">SLH domain-containing protein</fullName>
    </recommendedName>
</protein>
<dbReference type="Pfam" id="PF00395">
    <property type="entry name" value="SLH"/>
    <property type="match status" value="1"/>
</dbReference>
<dbReference type="Proteomes" id="UP001157161">
    <property type="component" value="Unassembled WGS sequence"/>
</dbReference>
<feature type="domain" description="SLH" evidence="1">
    <location>
        <begin position="1"/>
        <end position="64"/>
    </location>
</feature>
<proteinExistence type="predicted"/>
<accession>A0AA38CTG7</accession>
<dbReference type="PROSITE" id="PS51272">
    <property type="entry name" value="SLH"/>
    <property type="match status" value="3"/>
</dbReference>
<dbReference type="EMBL" id="BSUM01000001">
    <property type="protein sequence ID" value="GMA32786.1"/>
    <property type="molecule type" value="Genomic_DNA"/>
</dbReference>
<evidence type="ECO:0000313" key="2">
    <source>
        <dbReference type="EMBL" id="GMA32786.1"/>
    </source>
</evidence>
<evidence type="ECO:0000313" key="3">
    <source>
        <dbReference type="Proteomes" id="UP001157161"/>
    </source>
</evidence>
<feature type="domain" description="SLH" evidence="1">
    <location>
        <begin position="65"/>
        <end position="132"/>
    </location>
</feature>
<organism evidence="2 3">
    <name type="scientific">Litorihabitans aurantiacus</name>
    <dbReference type="NCBI Taxonomy" id="1930061"/>
    <lineage>
        <taxon>Bacteria</taxon>
        <taxon>Bacillati</taxon>
        <taxon>Actinomycetota</taxon>
        <taxon>Actinomycetes</taxon>
        <taxon>Micrococcales</taxon>
        <taxon>Beutenbergiaceae</taxon>
        <taxon>Litorihabitans</taxon>
    </lineage>
</organism>
<reference evidence="2" key="2">
    <citation type="submission" date="2023-02" db="EMBL/GenBank/DDBJ databases">
        <authorList>
            <person name="Sun Q."/>
            <person name="Mori K."/>
        </authorList>
    </citation>
    <scope>NUCLEOTIDE SEQUENCE</scope>
    <source>
        <strain evidence="2">NBRC 112290</strain>
    </source>
</reference>
<evidence type="ECO:0000259" key="1">
    <source>
        <dbReference type="PROSITE" id="PS51272"/>
    </source>
</evidence>
<dbReference type="RefSeq" id="WP_284251473.1">
    <property type="nucleotide sequence ID" value="NZ_BSUM01000001.1"/>
</dbReference>
<comment type="caution">
    <text evidence="2">The sequence shown here is derived from an EMBL/GenBank/DDBJ whole genome shotgun (WGS) entry which is preliminary data.</text>
</comment>
<gene>
    <name evidence="2" type="ORF">GCM10025875_27780</name>
</gene>
<keyword evidence="3" id="KW-1185">Reference proteome</keyword>
<dbReference type="AlphaFoldDB" id="A0AA38CTG7"/>
<dbReference type="InterPro" id="IPR001119">
    <property type="entry name" value="SLH_dom"/>
</dbReference>